<dbReference type="Gene3D" id="2.60.40.2040">
    <property type="entry name" value="CFA/I fimbrial subunit E, pilin domain"/>
    <property type="match status" value="1"/>
</dbReference>
<evidence type="ECO:0000313" key="5">
    <source>
        <dbReference type="Proteomes" id="UP001212337"/>
    </source>
</evidence>
<dbReference type="GO" id="GO:0009289">
    <property type="term" value="C:pilus"/>
    <property type="evidence" value="ECO:0007669"/>
    <property type="project" value="InterPro"/>
</dbReference>
<sequence>MHLSACKISCLTVAASLALWMQAGFAAREEHIFEVSVTIPTPDFYILPVESQFLERTQIMKWNLARGYLEPLQASFDVRSRSGAITARLGHESMLSNGRDLISLRVKFNGHELALTDTVVVPDNEAKTGYRVPLRIEAIKPETGFKPGAYFGSVQIMFDGPTPSAAQ</sequence>
<dbReference type="Proteomes" id="UP000330809">
    <property type="component" value="Unassembled WGS sequence"/>
</dbReference>
<evidence type="ECO:0000313" key="2">
    <source>
        <dbReference type="EMBL" id="MDA7022097.1"/>
    </source>
</evidence>
<protein>
    <submittedName>
        <fullName evidence="3">Adhesin major subunit pilin</fullName>
    </submittedName>
    <submittedName>
        <fullName evidence="2">CS1 type fimbrial major subunit</fullName>
    </submittedName>
</protein>
<dbReference type="Pfam" id="PF04449">
    <property type="entry name" value="Fimbrial_CS1"/>
    <property type="match status" value="1"/>
</dbReference>
<feature type="chain" id="PRO_5019105597" evidence="1">
    <location>
        <begin position="27"/>
        <end position="167"/>
    </location>
</feature>
<keyword evidence="1" id="KW-0732">Signal</keyword>
<accession>A0A449IKG8</accession>
<evidence type="ECO:0000313" key="4">
    <source>
        <dbReference type="Proteomes" id="UP000330809"/>
    </source>
</evidence>
<feature type="signal peptide" evidence="1">
    <location>
        <begin position="1"/>
        <end position="26"/>
    </location>
</feature>
<dbReference type="GeneID" id="89544230"/>
<dbReference type="EMBL" id="CAACYJ010000035">
    <property type="protein sequence ID" value="VFB19920.1"/>
    <property type="molecule type" value="Genomic_DNA"/>
</dbReference>
<keyword evidence="5" id="KW-1185">Reference proteome</keyword>
<dbReference type="Proteomes" id="UP001212337">
    <property type="component" value="Unassembled WGS sequence"/>
</dbReference>
<reference evidence="3 4" key="1">
    <citation type="submission" date="2019-02" db="EMBL/GenBank/DDBJ databases">
        <authorList>
            <consortium name="Pathogen Informatics"/>
        </authorList>
    </citation>
    <scope>NUCLEOTIDE SEQUENCE [LARGE SCALE GENOMIC DNA]</scope>
    <source>
        <strain evidence="3 4">3012STDY7103891</strain>
    </source>
</reference>
<dbReference type="AlphaFoldDB" id="A0A449IKG8"/>
<dbReference type="EMBL" id="JAQJVI010000009">
    <property type="protein sequence ID" value="MDA7022097.1"/>
    <property type="molecule type" value="Genomic_DNA"/>
</dbReference>
<evidence type="ECO:0000313" key="3">
    <source>
        <dbReference type="EMBL" id="VFB19920.1"/>
    </source>
</evidence>
<organism evidence="3 4">
    <name type="scientific">Pseudomonas fragi</name>
    <dbReference type="NCBI Taxonomy" id="296"/>
    <lineage>
        <taxon>Bacteria</taxon>
        <taxon>Pseudomonadati</taxon>
        <taxon>Pseudomonadota</taxon>
        <taxon>Gammaproteobacteria</taxon>
        <taxon>Pseudomonadales</taxon>
        <taxon>Pseudomonadaceae</taxon>
        <taxon>Pseudomonas</taxon>
    </lineage>
</organism>
<dbReference type="InterPro" id="IPR007540">
    <property type="entry name" value="Fimbrial_CS1-type"/>
</dbReference>
<evidence type="ECO:0000256" key="1">
    <source>
        <dbReference type="SAM" id="SignalP"/>
    </source>
</evidence>
<gene>
    <name evidence="3" type="ORF">NCTC10754_02528</name>
    <name evidence="2" type="ORF">PI499_09405</name>
</gene>
<reference evidence="2 5" key="2">
    <citation type="submission" date="2023-01" db="EMBL/GenBank/DDBJ databases">
        <title>Effects of deletion of Siderophore biosynthase gene in Pseudomonas fragi on quorum sensing and spoliage ability.</title>
        <authorList>
            <person name="Cui F."/>
            <person name="Wang D."/>
            <person name="Liu J."/>
            <person name="Wang Q."/>
            <person name="Li T."/>
            <person name="Li J."/>
        </authorList>
    </citation>
    <scope>NUCLEOTIDE SEQUENCE [LARGE SCALE GENOMIC DNA]</scope>
    <source>
        <strain evidence="2 5">MS-10</strain>
    </source>
</reference>
<proteinExistence type="predicted"/>
<name>A0A449IKG8_PSEFR</name>
<dbReference type="RefSeq" id="WP_232527606.1">
    <property type="nucleotide sequence ID" value="NZ_CAACYJ010000035.1"/>
</dbReference>